<dbReference type="CDD" id="cd00320">
    <property type="entry name" value="cpn10"/>
    <property type="match status" value="1"/>
</dbReference>
<reference evidence="8" key="1">
    <citation type="submission" date="2018-02" db="EMBL/GenBank/DDBJ databases">
        <title>Rhizophora mucronata_Transcriptome.</title>
        <authorList>
            <person name="Meera S.P."/>
            <person name="Sreeshan A."/>
            <person name="Augustine A."/>
        </authorList>
    </citation>
    <scope>NUCLEOTIDE SEQUENCE</scope>
    <source>
        <tissue evidence="8">Leaf</tissue>
    </source>
</reference>
<sequence>MAKRLIPTLNRVLVEKIVPPAKTTAGILLPETSTKLNSGKVVSVGPGLKTNEGKTIPTSVKEGDTVLLPEYGGTQVKLNDKEYVMFLCFYCTCELCLLSYGSMVPGGLEFESHLKPIGKRRKNCLLVEFYWVGLIFYFFHFVLVGGFVLCRFFLYRDEDILGTLHE</sequence>
<comment type="subunit">
    <text evidence="4">Forms stable complexes with CPN60 in the presence of ATP.</text>
</comment>
<dbReference type="GO" id="GO:0005524">
    <property type="term" value="F:ATP binding"/>
    <property type="evidence" value="ECO:0007669"/>
    <property type="project" value="InterPro"/>
</dbReference>
<keyword evidence="7" id="KW-1133">Transmembrane helix</keyword>
<feature type="transmembrane region" description="Helical" evidence="7">
    <location>
        <begin position="129"/>
        <end position="154"/>
    </location>
</feature>
<dbReference type="GO" id="GO:0005739">
    <property type="term" value="C:mitochondrion"/>
    <property type="evidence" value="ECO:0007669"/>
    <property type="project" value="TreeGrafter"/>
</dbReference>
<dbReference type="Gene3D" id="2.30.33.40">
    <property type="entry name" value="GroES chaperonin"/>
    <property type="match status" value="1"/>
</dbReference>
<dbReference type="GO" id="GO:0044183">
    <property type="term" value="F:protein folding chaperone"/>
    <property type="evidence" value="ECO:0007669"/>
    <property type="project" value="InterPro"/>
</dbReference>
<comment type="similarity">
    <text evidence="1 6">Belongs to the GroES chaperonin family.</text>
</comment>
<keyword evidence="2 6" id="KW-0143">Chaperone</keyword>
<dbReference type="GO" id="GO:0051087">
    <property type="term" value="F:protein-folding chaperone binding"/>
    <property type="evidence" value="ECO:0007669"/>
    <property type="project" value="TreeGrafter"/>
</dbReference>
<comment type="function">
    <text evidence="3">Seems to function only as a co-chaperone, along with cpn60, and in certain cases is essential for the discharge of biologically active proteins from cpn60.</text>
</comment>
<evidence type="ECO:0000256" key="4">
    <source>
        <dbReference type="ARBA" id="ARBA00062160"/>
    </source>
</evidence>
<dbReference type="InterPro" id="IPR011032">
    <property type="entry name" value="GroES-like_sf"/>
</dbReference>
<dbReference type="PANTHER" id="PTHR10772">
    <property type="entry name" value="10 KDA HEAT SHOCK PROTEIN"/>
    <property type="match status" value="1"/>
</dbReference>
<dbReference type="GO" id="GO:0046872">
    <property type="term" value="F:metal ion binding"/>
    <property type="evidence" value="ECO:0007669"/>
    <property type="project" value="TreeGrafter"/>
</dbReference>
<dbReference type="SMART" id="SM00883">
    <property type="entry name" value="Cpn10"/>
    <property type="match status" value="1"/>
</dbReference>
<dbReference type="AlphaFoldDB" id="A0A2P2IQN6"/>
<evidence type="ECO:0000313" key="8">
    <source>
        <dbReference type="EMBL" id="MBW83517.1"/>
    </source>
</evidence>
<dbReference type="InterPro" id="IPR020818">
    <property type="entry name" value="Chaperonin_GroES"/>
</dbReference>
<evidence type="ECO:0000256" key="3">
    <source>
        <dbReference type="ARBA" id="ARBA00053355"/>
    </source>
</evidence>
<name>A0A2P2IQN6_RHIMU</name>
<keyword evidence="7" id="KW-0812">Transmembrane</keyword>
<proteinExistence type="inferred from homology"/>
<dbReference type="GO" id="GO:0051082">
    <property type="term" value="F:unfolded protein binding"/>
    <property type="evidence" value="ECO:0007669"/>
    <property type="project" value="TreeGrafter"/>
</dbReference>
<protein>
    <recommendedName>
        <fullName evidence="5">Protein groES</fullName>
    </recommendedName>
</protein>
<dbReference type="EMBL" id="GGEC01003034">
    <property type="protein sequence ID" value="MBW83517.1"/>
    <property type="molecule type" value="Transcribed_RNA"/>
</dbReference>
<evidence type="ECO:0000256" key="5">
    <source>
        <dbReference type="ARBA" id="ARBA00083733"/>
    </source>
</evidence>
<accession>A0A2P2IQN6</accession>
<dbReference type="PRINTS" id="PR00297">
    <property type="entry name" value="CHAPERONIN10"/>
</dbReference>
<dbReference type="InterPro" id="IPR037124">
    <property type="entry name" value="Chaperonin_GroES_sf"/>
</dbReference>
<evidence type="ECO:0000256" key="2">
    <source>
        <dbReference type="ARBA" id="ARBA00023186"/>
    </source>
</evidence>
<dbReference type="SUPFAM" id="SSF50129">
    <property type="entry name" value="GroES-like"/>
    <property type="match status" value="1"/>
</dbReference>
<keyword evidence="7" id="KW-0472">Membrane</keyword>
<evidence type="ECO:0000256" key="7">
    <source>
        <dbReference type="SAM" id="Phobius"/>
    </source>
</evidence>
<dbReference type="PANTHER" id="PTHR10772:SF37">
    <property type="entry name" value="GROES-LIKE FAMILY PROTEIN"/>
    <property type="match status" value="1"/>
</dbReference>
<dbReference type="FunFam" id="2.30.33.40:FF:000002">
    <property type="entry name" value="10 kDa chaperonin, mitochondrial"/>
    <property type="match status" value="1"/>
</dbReference>
<evidence type="ECO:0000256" key="6">
    <source>
        <dbReference type="RuleBase" id="RU003479"/>
    </source>
</evidence>
<feature type="transmembrane region" description="Helical" evidence="7">
    <location>
        <begin position="83"/>
        <end position="108"/>
    </location>
</feature>
<dbReference type="Pfam" id="PF00166">
    <property type="entry name" value="Cpn10"/>
    <property type="match status" value="1"/>
</dbReference>
<evidence type="ECO:0000256" key="1">
    <source>
        <dbReference type="ARBA" id="ARBA00006975"/>
    </source>
</evidence>
<organism evidence="8">
    <name type="scientific">Rhizophora mucronata</name>
    <name type="common">Asiatic mangrove</name>
    <dbReference type="NCBI Taxonomy" id="61149"/>
    <lineage>
        <taxon>Eukaryota</taxon>
        <taxon>Viridiplantae</taxon>
        <taxon>Streptophyta</taxon>
        <taxon>Embryophyta</taxon>
        <taxon>Tracheophyta</taxon>
        <taxon>Spermatophyta</taxon>
        <taxon>Magnoliopsida</taxon>
        <taxon>eudicotyledons</taxon>
        <taxon>Gunneridae</taxon>
        <taxon>Pentapetalae</taxon>
        <taxon>rosids</taxon>
        <taxon>fabids</taxon>
        <taxon>Malpighiales</taxon>
        <taxon>Rhizophoraceae</taxon>
        <taxon>Rhizophora</taxon>
    </lineage>
</organism>